<protein>
    <recommendedName>
        <fullName evidence="6">DUF1553 domain-containing protein</fullName>
    </recommendedName>
</protein>
<dbReference type="Pfam" id="PF07587">
    <property type="entry name" value="PSD1"/>
    <property type="match status" value="1"/>
</dbReference>
<organism evidence="4 5">
    <name type="scientific">Anatilimnocola aggregata</name>
    <dbReference type="NCBI Taxonomy" id="2528021"/>
    <lineage>
        <taxon>Bacteria</taxon>
        <taxon>Pseudomonadati</taxon>
        <taxon>Planctomycetota</taxon>
        <taxon>Planctomycetia</taxon>
        <taxon>Pirellulales</taxon>
        <taxon>Pirellulaceae</taxon>
        <taxon>Anatilimnocola</taxon>
    </lineage>
</organism>
<gene>
    <name evidence="4" type="ORF">ETAA8_66610</name>
</gene>
<feature type="domain" description="DUF1549" evidence="2">
    <location>
        <begin position="46"/>
        <end position="251"/>
    </location>
</feature>
<evidence type="ECO:0000313" key="5">
    <source>
        <dbReference type="Proteomes" id="UP000315017"/>
    </source>
</evidence>
<dbReference type="InterPro" id="IPR022655">
    <property type="entry name" value="DUF1553"/>
</dbReference>
<evidence type="ECO:0000259" key="3">
    <source>
        <dbReference type="Pfam" id="PF07587"/>
    </source>
</evidence>
<evidence type="ECO:0000313" key="4">
    <source>
        <dbReference type="EMBL" id="QDU31502.1"/>
    </source>
</evidence>
<feature type="signal peptide" evidence="1">
    <location>
        <begin position="1"/>
        <end position="20"/>
    </location>
</feature>
<evidence type="ECO:0000259" key="2">
    <source>
        <dbReference type="Pfam" id="PF07583"/>
    </source>
</evidence>
<dbReference type="KEGG" id="aagg:ETAA8_66610"/>
<evidence type="ECO:0000256" key="1">
    <source>
        <dbReference type="SAM" id="SignalP"/>
    </source>
</evidence>
<dbReference type="EMBL" id="CP036274">
    <property type="protein sequence ID" value="QDU31502.1"/>
    <property type="molecule type" value="Genomic_DNA"/>
</dbReference>
<evidence type="ECO:0008006" key="6">
    <source>
        <dbReference type="Google" id="ProtNLM"/>
    </source>
</evidence>
<dbReference type="Pfam" id="PF07583">
    <property type="entry name" value="PSCyt2"/>
    <property type="match status" value="1"/>
</dbReference>
<keyword evidence="5" id="KW-1185">Reference proteome</keyword>
<reference evidence="4 5" key="1">
    <citation type="submission" date="2019-02" db="EMBL/GenBank/DDBJ databases">
        <title>Deep-cultivation of Planctomycetes and their phenomic and genomic characterization uncovers novel biology.</title>
        <authorList>
            <person name="Wiegand S."/>
            <person name="Jogler M."/>
            <person name="Boedeker C."/>
            <person name="Pinto D."/>
            <person name="Vollmers J."/>
            <person name="Rivas-Marin E."/>
            <person name="Kohn T."/>
            <person name="Peeters S.H."/>
            <person name="Heuer A."/>
            <person name="Rast P."/>
            <person name="Oberbeckmann S."/>
            <person name="Bunk B."/>
            <person name="Jeske O."/>
            <person name="Meyerdierks A."/>
            <person name="Storesund J.E."/>
            <person name="Kallscheuer N."/>
            <person name="Luecker S."/>
            <person name="Lage O.M."/>
            <person name="Pohl T."/>
            <person name="Merkel B.J."/>
            <person name="Hornburger P."/>
            <person name="Mueller R.-W."/>
            <person name="Bruemmer F."/>
            <person name="Labrenz M."/>
            <person name="Spormann A.M."/>
            <person name="Op den Camp H."/>
            <person name="Overmann J."/>
            <person name="Amann R."/>
            <person name="Jetten M.S.M."/>
            <person name="Mascher T."/>
            <person name="Medema M.H."/>
            <person name="Devos D.P."/>
            <person name="Kaster A.-K."/>
            <person name="Ovreas L."/>
            <person name="Rohde M."/>
            <person name="Galperin M.Y."/>
            <person name="Jogler C."/>
        </authorList>
    </citation>
    <scope>NUCLEOTIDE SEQUENCE [LARGE SCALE GENOMIC DNA]</scope>
    <source>
        <strain evidence="4 5">ETA_A8</strain>
    </source>
</reference>
<feature type="chain" id="PRO_5021728946" description="DUF1553 domain-containing protein" evidence="1">
    <location>
        <begin position="21"/>
        <end position="741"/>
    </location>
</feature>
<sequence length="741" mass="83503" precursor="true">MLSCALVGLIGCCAVGMVTARDWPFTPLQSPARPAAFSHAEADTGIDGYVLAEQLKQGIDLAPEADRLTLIRRATFDLTGLLPTPEQCDEFLADSAPDAYEQLIDRLLNSPEFGARWAQHWLDVVRYAETDGFKLDRTRRDAFRYRDYVIRSFNSDLPYDEFLRQQIAGDELEPGNPEAQIATGFLRLSPEEINGSDYRQIRQEMLDDITDVVGQSFLGLTFGCARCHDHKFDPISQREYFQLQAFFAPLKQHETTLVPDGTEQDRQYEEQLEKWEAATEAVRRSMDAMVDPLRPVVFSELVPGFDEETQAALKQDPERRDPRAAQLAMLAGKQLQRSYVRMFRRLPDDKRAQYDELAKKLAEFDKVRPQPLPTAMTAADIGPRAPATHCLEGGDYQKPGEEVQPGYLAVLSKEEPRITPLAEHPHSTGRRAALARWLTQPTHPLTARVMVNRLWQHYFGRGIVGTPNNFGVMGDEAQNPSLLDFLAVELVSEGWRLKEVHREIVSSAVYRQTSISDQNRLHERAEDVDPENELLWHAPLRRRDAESLRDAALIAAEELNTQMFGPSVLPVLPVALHEDRYAWQPTPERQAHVRRSVYLFVKRNLQYPLFTAFDHPNRVATCAARPATIGAPQALLLLNGEFLRTTSRRMAGDLIVETKGLPTELVQQAYDRAFNRSPEPDELQAALTFLRTQSQRIAQAGSPHADSLPDPLPAGFQPAQAAALVDFCQALMNSAEFVYVD</sequence>
<proteinExistence type="predicted"/>
<feature type="domain" description="DUF1553" evidence="3">
    <location>
        <begin position="430"/>
        <end position="690"/>
    </location>
</feature>
<dbReference type="PANTHER" id="PTHR35889:SF3">
    <property type="entry name" value="F-BOX DOMAIN-CONTAINING PROTEIN"/>
    <property type="match status" value="1"/>
</dbReference>
<dbReference type="Proteomes" id="UP000315017">
    <property type="component" value="Chromosome"/>
</dbReference>
<dbReference type="InterPro" id="IPR011444">
    <property type="entry name" value="DUF1549"/>
</dbReference>
<dbReference type="PANTHER" id="PTHR35889">
    <property type="entry name" value="CYCLOINULO-OLIGOSACCHARIDE FRUCTANOTRANSFERASE-RELATED"/>
    <property type="match status" value="1"/>
</dbReference>
<name>A0A517YMQ4_9BACT</name>
<dbReference type="AlphaFoldDB" id="A0A517YMQ4"/>
<keyword evidence="1" id="KW-0732">Signal</keyword>
<accession>A0A517YMQ4</accession>